<dbReference type="PANTHER" id="PTHR45717">
    <property type="entry name" value="OS12G0527900 PROTEIN"/>
    <property type="match status" value="1"/>
</dbReference>
<keyword evidence="8" id="KW-1185">Reference proteome</keyword>
<dbReference type="Pfam" id="PF01535">
    <property type="entry name" value="PPR"/>
    <property type="match status" value="3"/>
</dbReference>
<keyword evidence="4" id="KW-0809">Transit peptide</keyword>
<reference evidence="7 8" key="1">
    <citation type="journal article" date="2018" name="Proc. Natl. Acad. Sci. U.S.A.">
        <title>Draft genome sequence of Camellia sinensis var. sinensis provides insights into the evolution of the tea genome and tea quality.</title>
        <authorList>
            <person name="Wei C."/>
            <person name="Yang H."/>
            <person name="Wang S."/>
            <person name="Zhao J."/>
            <person name="Liu C."/>
            <person name="Gao L."/>
            <person name="Xia E."/>
            <person name="Lu Y."/>
            <person name="Tai Y."/>
            <person name="She G."/>
            <person name="Sun J."/>
            <person name="Cao H."/>
            <person name="Tong W."/>
            <person name="Gao Q."/>
            <person name="Li Y."/>
            <person name="Deng W."/>
            <person name="Jiang X."/>
            <person name="Wang W."/>
            <person name="Chen Q."/>
            <person name="Zhang S."/>
            <person name="Li H."/>
            <person name="Wu J."/>
            <person name="Wang P."/>
            <person name="Li P."/>
            <person name="Shi C."/>
            <person name="Zheng F."/>
            <person name="Jian J."/>
            <person name="Huang B."/>
            <person name="Shan D."/>
            <person name="Shi M."/>
            <person name="Fang C."/>
            <person name="Yue Y."/>
            <person name="Li F."/>
            <person name="Li D."/>
            <person name="Wei S."/>
            <person name="Han B."/>
            <person name="Jiang C."/>
            <person name="Yin Y."/>
            <person name="Xia T."/>
            <person name="Zhang Z."/>
            <person name="Bennetzen J.L."/>
            <person name="Zhao S."/>
            <person name="Wan X."/>
        </authorList>
    </citation>
    <scope>NUCLEOTIDE SEQUENCE [LARGE SCALE GENOMIC DNA]</scope>
    <source>
        <strain evidence="8">cv. Shuchazao</strain>
        <tissue evidence="7">Leaf</tissue>
    </source>
</reference>
<dbReference type="NCBIfam" id="TIGR00756">
    <property type="entry name" value="PPR"/>
    <property type="match status" value="3"/>
</dbReference>
<keyword evidence="3" id="KW-0677">Repeat</keyword>
<comment type="caution">
    <text evidence="7">The sequence shown here is derived from an EMBL/GenBank/DDBJ whole genome shotgun (WGS) entry which is preliminary data.</text>
</comment>
<evidence type="ECO:0000256" key="5">
    <source>
        <dbReference type="ARBA" id="ARBA00023128"/>
    </source>
</evidence>
<feature type="repeat" description="PPR" evidence="6">
    <location>
        <begin position="355"/>
        <end position="389"/>
    </location>
</feature>
<dbReference type="PROSITE" id="PS51375">
    <property type="entry name" value="PPR"/>
    <property type="match status" value="2"/>
</dbReference>
<evidence type="ECO:0000256" key="2">
    <source>
        <dbReference type="ARBA" id="ARBA00007626"/>
    </source>
</evidence>
<evidence type="ECO:0000313" key="7">
    <source>
        <dbReference type="EMBL" id="THG13653.1"/>
    </source>
</evidence>
<evidence type="ECO:0000256" key="4">
    <source>
        <dbReference type="ARBA" id="ARBA00022946"/>
    </source>
</evidence>
<dbReference type="EMBL" id="SDRB02005770">
    <property type="protein sequence ID" value="THG13653.1"/>
    <property type="molecule type" value="Genomic_DNA"/>
</dbReference>
<dbReference type="GO" id="GO:0005739">
    <property type="term" value="C:mitochondrion"/>
    <property type="evidence" value="ECO:0007669"/>
    <property type="project" value="UniProtKB-SubCell"/>
</dbReference>
<sequence>MRMMMMRRLLQSRTWCKHGGIARVLYCTETLTACSSSSSSSSSRDTLYSRISPLGDPRVSIEPILHQWVREGRVIEHQQLQMIIKLLRKFRRFKHALQVSEWMSDKSYFDLFPGDVAIRLDLISKVHGLEQAEDYFNHIPNALRVFPVYGALLNCYAHAKSLEKAEATMQKMRELGSRTPLVYNVMLKLYSQMGKHKKIDSLVQEMEEKGIACDKFTFSILLNSHAVTSDIKGMEKILMKMEADPVISMDWNAYVIAANGYLKAGLVEKGFSTLKKSEQLITVKSRKHAYEFLLTLYASMGNKDEVYHMWNLCKKSGKIYNTNYISMLSSLGKLDDLDGMEKLFEEWEINRTCFDFRVPNLMISAYCRKGLLEKAESIVNRLIESGKEPNTGTWERLSAGYNKYNHMEKAVDTLKKAILASHPIPGWKPDLPTFAGCLEYLKGKGDGEVAEFKNLLEEHDHFSTDTD</sequence>
<accession>A0A4S4EBP8</accession>
<dbReference type="InterPro" id="IPR002885">
    <property type="entry name" value="PPR_rpt"/>
</dbReference>
<evidence type="ECO:0000256" key="6">
    <source>
        <dbReference type="PROSITE-ProRule" id="PRU00708"/>
    </source>
</evidence>
<name>A0A4S4EBP8_CAMSN</name>
<dbReference type="InterPro" id="IPR011990">
    <property type="entry name" value="TPR-like_helical_dom_sf"/>
</dbReference>
<gene>
    <name evidence="7" type="ORF">TEA_007392</name>
</gene>
<evidence type="ECO:0008006" key="9">
    <source>
        <dbReference type="Google" id="ProtNLM"/>
    </source>
</evidence>
<keyword evidence="5" id="KW-0496">Mitochondrion</keyword>
<dbReference type="FunFam" id="1.25.40.10:FF:000385">
    <property type="entry name" value="Pentatricopeptide repeat-containing protein mitochondrial"/>
    <property type="match status" value="1"/>
</dbReference>
<dbReference type="Pfam" id="PF13041">
    <property type="entry name" value="PPR_2"/>
    <property type="match status" value="1"/>
</dbReference>
<dbReference type="Proteomes" id="UP000306102">
    <property type="component" value="Unassembled WGS sequence"/>
</dbReference>
<proteinExistence type="inferred from homology"/>
<dbReference type="GO" id="GO:0003729">
    <property type="term" value="F:mRNA binding"/>
    <property type="evidence" value="ECO:0007669"/>
    <property type="project" value="UniProtKB-ARBA"/>
</dbReference>
<evidence type="ECO:0000256" key="1">
    <source>
        <dbReference type="ARBA" id="ARBA00004173"/>
    </source>
</evidence>
<feature type="repeat" description="PPR" evidence="6">
    <location>
        <begin position="179"/>
        <end position="213"/>
    </location>
</feature>
<comment type="subcellular location">
    <subcellularLocation>
        <location evidence="1">Mitochondrion</location>
    </subcellularLocation>
</comment>
<evidence type="ECO:0000256" key="3">
    <source>
        <dbReference type="ARBA" id="ARBA00022737"/>
    </source>
</evidence>
<comment type="similarity">
    <text evidence="2">Belongs to the PPR family. P subfamily.</text>
</comment>
<dbReference type="PANTHER" id="PTHR45717:SF10">
    <property type="entry name" value="OS10G0501000 PROTEIN"/>
    <property type="match status" value="1"/>
</dbReference>
<dbReference type="Gene3D" id="1.25.40.10">
    <property type="entry name" value="Tetratricopeptide repeat domain"/>
    <property type="match status" value="2"/>
</dbReference>
<protein>
    <recommendedName>
        <fullName evidence="9">Pentacotripeptide-repeat region of PRORP domain-containing protein</fullName>
    </recommendedName>
</protein>
<evidence type="ECO:0000313" key="8">
    <source>
        <dbReference type="Proteomes" id="UP000306102"/>
    </source>
</evidence>
<dbReference type="AlphaFoldDB" id="A0A4S4EBP8"/>
<organism evidence="7 8">
    <name type="scientific">Camellia sinensis var. sinensis</name>
    <name type="common">China tea</name>
    <dbReference type="NCBI Taxonomy" id="542762"/>
    <lineage>
        <taxon>Eukaryota</taxon>
        <taxon>Viridiplantae</taxon>
        <taxon>Streptophyta</taxon>
        <taxon>Embryophyta</taxon>
        <taxon>Tracheophyta</taxon>
        <taxon>Spermatophyta</taxon>
        <taxon>Magnoliopsida</taxon>
        <taxon>eudicotyledons</taxon>
        <taxon>Gunneridae</taxon>
        <taxon>Pentapetalae</taxon>
        <taxon>asterids</taxon>
        <taxon>Ericales</taxon>
        <taxon>Theaceae</taxon>
        <taxon>Camellia</taxon>
    </lineage>
</organism>